<proteinExistence type="predicted"/>
<sequence length="92" mass="10633">MVVKNKKNPFFSRKEQLNFTKLCQVHGFKNRQMIKDDATGNIVELAIYLPQTYGTDEKMLGNIARYTNGRRSQTPCIFSKNKLAIKVSYKKS</sequence>
<protein>
    <submittedName>
        <fullName evidence="1">Uncharacterized protein</fullName>
    </submittedName>
</protein>
<evidence type="ECO:0000313" key="1">
    <source>
        <dbReference type="EMBL" id="DAD66728.1"/>
    </source>
</evidence>
<dbReference type="EMBL" id="BK014662">
    <property type="protein sequence ID" value="DAD66728.1"/>
    <property type="molecule type" value="Genomic_DNA"/>
</dbReference>
<name>A0A8S5L9Y2_9CAUD</name>
<organism evidence="1">
    <name type="scientific">Myoviridae sp. ctPuP5</name>
    <dbReference type="NCBI Taxonomy" id="2823543"/>
    <lineage>
        <taxon>Viruses</taxon>
        <taxon>Duplodnaviria</taxon>
        <taxon>Heunggongvirae</taxon>
        <taxon>Uroviricota</taxon>
        <taxon>Caudoviricetes</taxon>
    </lineage>
</organism>
<reference evidence="1" key="1">
    <citation type="journal article" date="2021" name="Proc. Natl. Acad. Sci. U.S.A.">
        <title>A Catalog of Tens of Thousands of Viruses from Human Metagenomes Reveals Hidden Associations with Chronic Diseases.</title>
        <authorList>
            <person name="Tisza M.J."/>
            <person name="Buck C.B."/>
        </authorList>
    </citation>
    <scope>NUCLEOTIDE SEQUENCE</scope>
    <source>
        <strain evidence="1">CtPuP5</strain>
    </source>
</reference>
<accession>A0A8S5L9Y2</accession>